<dbReference type="SUPFAM" id="SSF48403">
    <property type="entry name" value="Ankyrin repeat"/>
    <property type="match status" value="1"/>
</dbReference>
<dbReference type="GO" id="GO:0005739">
    <property type="term" value="C:mitochondrion"/>
    <property type="evidence" value="ECO:0007669"/>
    <property type="project" value="TreeGrafter"/>
</dbReference>
<feature type="active site" description="Nucleophile" evidence="8">
    <location>
        <position position="527"/>
    </location>
</feature>
<dbReference type="GO" id="GO:2000304">
    <property type="term" value="P:positive regulation of ceramide biosynthetic process"/>
    <property type="evidence" value="ECO:0007669"/>
    <property type="project" value="TreeGrafter"/>
</dbReference>
<protein>
    <recommendedName>
        <fullName evidence="1">phospholipase A2</fullName>
        <ecNumber evidence="1">3.1.1.4</ecNumber>
    </recommendedName>
</protein>
<dbReference type="InterPro" id="IPR047148">
    <property type="entry name" value="PLPL9"/>
</dbReference>
<dbReference type="InterPro" id="IPR016035">
    <property type="entry name" value="Acyl_Trfase/lysoPLipase"/>
</dbReference>
<dbReference type="PROSITE" id="PS51635">
    <property type="entry name" value="PNPLA"/>
    <property type="match status" value="1"/>
</dbReference>
<feature type="domain" description="PNPLA" evidence="10">
    <location>
        <begin position="489"/>
        <end position="751"/>
    </location>
</feature>
<feature type="repeat" description="ANK" evidence="7">
    <location>
        <begin position="18"/>
        <end position="50"/>
    </location>
</feature>
<evidence type="ECO:0000256" key="2">
    <source>
        <dbReference type="ARBA" id="ARBA00022737"/>
    </source>
</evidence>
<dbReference type="Gene3D" id="1.25.40.20">
    <property type="entry name" value="Ankyrin repeat-containing domain"/>
    <property type="match status" value="1"/>
</dbReference>
<feature type="short sequence motif" description="DGA/G" evidence="8">
    <location>
        <begin position="738"/>
        <end position="740"/>
    </location>
</feature>
<feature type="short sequence motif" description="GXSXG" evidence="8">
    <location>
        <begin position="525"/>
        <end position="529"/>
    </location>
</feature>
<feature type="region of interest" description="Disordered" evidence="9">
    <location>
        <begin position="643"/>
        <end position="663"/>
    </location>
</feature>
<evidence type="ECO:0000256" key="3">
    <source>
        <dbReference type="ARBA" id="ARBA00022801"/>
    </source>
</evidence>
<sequence>MFRRLNELGANLDAQNSSGLTVLHIKVRENDLEGVLNLLNQGVDTNLGDKDGATPLHYAIMFNASIHIIRALIIFESDPCALDNRWRSPRHLLCAAPNEYMHSNEKDLALYTLHAVGARRCSPKLDDCTAGCMDIDSLCREKLEPFDGTAPEVTHHIHEETANLFEEIFFAKSPPKCDVKGEEDSDSEAAASASNVTIAAGEGFQHHRLSRYSRSLRRFSRHDFVWSSASPLSLLNESGPISCTTNSGPLSSRRAGENRSSFHSKRCLSYEVQSNPESPQRFSASPIQLTMHSDDETNLPKMRNHSDGNPFVPIRPTTDSFEARKKRMSRVNVAHQSSALLRFLPRECCCDEKFLNELYNYPVKTDSQSKPDAKNSSLGDLNKIAQTDDQSEDAPMTKSPTDRRMNSWSLSSSSASLSTDEYGLSKDLHAHADTENAPESTSPKVLLTVPEVMDQSPTPVHHPRCSTTGSATAVSESGWSCGPHGYRVLSLDGGGVRGLILIQLLRALEKASGRRVTELFDWLMGTSTGGVLALLLLRGKCLRCCRNLLFSFKNEVFCGRRPYCSENLEKILHREMGEETVMTDLKGIRVAVTTLVSDRCPPVLHMFRNYTSPRVELHNMLSESQHRSYMGTALSRNTMFERNRSSGQRHNSGTGPCETQNGRTTSLTYSSSLVSFLLSASGFQNAGDTGPIHESRAEAENEHHFDPITPDSEMPVWKAARATGAAPTYFRPCGRFLDGGLISNNPTLDLLTELQELHMAQQLKKKPPVPLAVVVSLGTGRMPVEPIETVDVFRPQSLMETFRSAMGVSSLGRIVVEVATMSEGPVVDRASAWCASLGVPFFRFSPRLSLHITLDQVDTKELLQMVWEAEAYIHSTRDRIEQLASML</sequence>
<feature type="short sequence motif" description="GXGXXG" evidence="8">
    <location>
        <begin position="493"/>
        <end position="498"/>
    </location>
</feature>
<dbReference type="PANTHER" id="PTHR24139">
    <property type="entry name" value="CALCIUM-INDEPENDENT PHOSPHOLIPASE A2"/>
    <property type="match status" value="1"/>
</dbReference>
<dbReference type="Pfam" id="PF12796">
    <property type="entry name" value="Ank_2"/>
    <property type="match status" value="1"/>
</dbReference>
<evidence type="ECO:0000256" key="1">
    <source>
        <dbReference type="ARBA" id="ARBA00013278"/>
    </source>
</evidence>
<dbReference type="PANTHER" id="PTHR24139:SF34">
    <property type="entry name" value="85_88 KDA CALCIUM-INDEPENDENT PHOSPHOLIPASE A2"/>
    <property type="match status" value="1"/>
</dbReference>
<dbReference type="EMBL" id="JXXN02002667">
    <property type="protein sequence ID" value="THD22567.1"/>
    <property type="molecule type" value="Genomic_DNA"/>
</dbReference>
<dbReference type="GO" id="GO:0052816">
    <property type="term" value="F:long-chain fatty acyl-CoA hydrolase activity"/>
    <property type="evidence" value="ECO:0007669"/>
    <property type="project" value="TreeGrafter"/>
</dbReference>
<feature type="active site" description="Proton acceptor" evidence="8">
    <location>
        <position position="738"/>
    </location>
</feature>
<dbReference type="SMART" id="SM00248">
    <property type="entry name" value="ANK"/>
    <property type="match status" value="2"/>
</dbReference>
<keyword evidence="2" id="KW-0677">Repeat</keyword>
<dbReference type="EC" id="3.1.1.4" evidence="1"/>
<dbReference type="InterPro" id="IPR002641">
    <property type="entry name" value="PNPLA_dom"/>
</dbReference>
<feature type="compositionally biased region" description="Polar residues" evidence="9">
    <location>
        <begin position="645"/>
        <end position="663"/>
    </location>
</feature>
<feature type="compositionally biased region" description="Polar residues" evidence="9">
    <location>
        <begin position="374"/>
        <end position="388"/>
    </location>
</feature>
<evidence type="ECO:0000259" key="10">
    <source>
        <dbReference type="PROSITE" id="PS51635"/>
    </source>
</evidence>
<dbReference type="GO" id="GO:0047499">
    <property type="term" value="F:calcium-independent phospholipase A2 activity"/>
    <property type="evidence" value="ECO:0007669"/>
    <property type="project" value="InterPro"/>
</dbReference>
<evidence type="ECO:0000256" key="6">
    <source>
        <dbReference type="ARBA" id="ARBA00023422"/>
    </source>
</evidence>
<organism evidence="11 12">
    <name type="scientific">Fasciola hepatica</name>
    <name type="common">Liver fluke</name>
    <dbReference type="NCBI Taxonomy" id="6192"/>
    <lineage>
        <taxon>Eukaryota</taxon>
        <taxon>Metazoa</taxon>
        <taxon>Spiralia</taxon>
        <taxon>Lophotrochozoa</taxon>
        <taxon>Platyhelminthes</taxon>
        <taxon>Trematoda</taxon>
        <taxon>Digenea</taxon>
        <taxon>Plagiorchiida</taxon>
        <taxon>Echinostomata</taxon>
        <taxon>Echinostomatoidea</taxon>
        <taxon>Fasciolidae</taxon>
        <taxon>Fasciola</taxon>
    </lineage>
</organism>
<dbReference type="InterPro" id="IPR036770">
    <property type="entry name" value="Ankyrin_rpt-contain_sf"/>
</dbReference>
<keyword evidence="12" id="KW-1185">Reference proteome</keyword>
<evidence type="ECO:0000313" key="11">
    <source>
        <dbReference type="EMBL" id="THD22567.1"/>
    </source>
</evidence>
<keyword evidence="5 8" id="KW-0443">Lipid metabolism</keyword>
<gene>
    <name evidence="11" type="ORF">D915_006683</name>
</gene>
<keyword evidence="8" id="KW-0442">Lipid degradation</keyword>
<evidence type="ECO:0000313" key="12">
    <source>
        <dbReference type="Proteomes" id="UP000230066"/>
    </source>
</evidence>
<evidence type="ECO:0000256" key="9">
    <source>
        <dbReference type="SAM" id="MobiDB-lite"/>
    </source>
</evidence>
<reference evidence="11" key="1">
    <citation type="submission" date="2019-03" db="EMBL/GenBank/DDBJ databases">
        <title>Improved annotation for the trematode Fasciola hepatica.</title>
        <authorList>
            <person name="Choi Y.-J."/>
            <person name="Martin J."/>
            <person name="Mitreva M."/>
        </authorList>
    </citation>
    <scope>NUCLEOTIDE SEQUENCE [LARGE SCALE GENOMIC DNA]</scope>
</reference>
<feature type="repeat" description="ANK" evidence="7">
    <location>
        <begin position="51"/>
        <end position="84"/>
    </location>
</feature>
<name>A0A4E0RPP9_FASHE</name>
<dbReference type="SUPFAM" id="SSF52151">
    <property type="entry name" value="FabD/lysophospholipase-like"/>
    <property type="match status" value="1"/>
</dbReference>
<dbReference type="Proteomes" id="UP000230066">
    <property type="component" value="Unassembled WGS sequence"/>
</dbReference>
<dbReference type="PROSITE" id="PS50088">
    <property type="entry name" value="ANK_REPEAT"/>
    <property type="match status" value="2"/>
</dbReference>
<dbReference type="Gene3D" id="3.40.1090.10">
    <property type="entry name" value="Cytosolic phospholipase A2 catalytic domain"/>
    <property type="match status" value="2"/>
</dbReference>
<evidence type="ECO:0000256" key="8">
    <source>
        <dbReference type="PROSITE-ProRule" id="PRU01161"/>
    </source>
</evidence>
<dbReference type="PROSITE" id="PS50297">
    <property type="entry name" value="ANK_REP_REGION"/>
    <property type="match status" value="1"/>
</dbReference>
<comment type="catalytic activity">
    <reaction evidence="6">
        <text>a 1,2-diacyl-sn-glycero-3-phosphocholine + H2O = a 1-acyl-sn-glycero-3-phosphocholine + a fatty acid + H(+)</text>
        <dbReference type="Rhea" id="RHEA:15801"/>
        <dbReference type="ChEBI" id="CHEBI:15377"/>
        <dbReference type="ChEBI" id="CHEBI:15378"/>
        <dbReference type="ChEBI" id="CHEBI:28868"/>
        <dbReference type="ChEBI" id="CHEBI:57643"/>
        <dbReference type="ChEBI" id="CHEBI:58168"/>
        <dbReference type="EC" id="3.1.1.4"/>
    </reaction>
    <physiologicalReaction direction="left-to-right" evidence="6">
        <dbReference type="Rhea" id="RHEA:15802"/>
    </physiologicalReaction>
</comment>
<evidence type="ECO:0000256" key="5">
    <source>
        <dbReference type="ARBA" id="ARBA00023098"/>
    </source>
</evidence>
<keyword evidence="3 8" id="KW-0378">Hydrolase</keyword>
<dbReference type="GO" id="GO:0016042">
    <property type="term" value="P:lipid catabolic process"/>
    <property type="evidence" value="ECO:0007669"/>
    <property type="project" value="UniProtKB-UniRule"/>
</dbReference>
<feature type="region of interest" description="Disordered" evidence="9">
    <location>
        <begin position="363"/>
        <end position="415"/>
    </location>
</feature>
<dbReference type="InterPro" id="IPR002110">
    <property type="entry name" value="Ankyrin_rpt"/>
</dbReference>
<accession>A0A4E0RPP9</accession>
<comment type="caution">
    <text evidence="11">The sequence shown here is derived from an EMBL/GenBank/DDBJ whole genome shotgun (WGS) entry which is preliminary data.</text>
</comment>
<evidence type="ECO:0000256" key="4">
    <source>
        <dbReference type="ARBA" id="ARBA00023043"/>
    </source>
</evidence>
<dbReference type="AlphaFoldDB" id="A0A4E0RPP9"/>
<proteinExistence type="predicted"/>
<dbReference type="Pfam" id="PF01734">
    <property type="entry name" value="Patatin"/>
    <property type="match status" value="1"/>
</dbReference>
<keyword evidence="4 7" id="KW-0040">ANK repeat</keyword>
<evidence type="ECO:0000256" key="7">
    <source>
        <dbReference type="PROSITE-ProRule" id="PRU00023"/>
    </source>
</evidence>